<organism evidence="1">
    <name type="scientific">Phytophthora nicotianae</name>
    <name type="common">Potato buckeye rot agent</name>
    <name type="synonym">Phytophthora parasitica</name>
    <dbReference type="NCBI Taxonomy" id="4792"/>
    <lineage>
        <taxon>Eukaryota</taxon>
        <taxon>Sar</taxon>
        <taxon>Stramenopiles</taxon>
        <taxon>Oomycota</taxon>
        <taxon>Peronosporomycetes</taxon>
        <taxon>Peronosporales</taxon>
        <taxon>Peronosporaceae</taxon>
        <taxon>Phytophthora</taxon>
    </lineage>
</organism>
<dbReference type="Proteomes" id="UP000053236">
    <property type="component" value="Unassembled WGS sequence"/>
</dbReference>
<reference evidence="1" key="1">
    <citation type="submission" date="2013-11" db="EMBL/GenBank/DDBJ databases">
        <title>The Genome Sequence of Phytophthora parasitica CJ02B3.</title>
        <authorList>
            <consortium name="The Broad Institute Genomics Platform"/>
            <person name="Russ C."/>
            <person name="Tyler B."/>
            <person name="Panabieres F."/>
            <person name="Shan W."/>
            <person name="Tripathy S."/>
            <person name="Grunwald N."/>
            <person name="Machado M."/>
            <person name="Johnson C.S."/>
            <person name="Arredondo F."/>
            <person name="Hong C."/>
            <person name="Coffey M."/>
            <person name="Young S.K."/>
            <person name="Zeng Q."/>
            <person name="Gargeya S."/>
            <person name="Fitzgerald M."/>
            <person name="Abouelleil A."/>
            <person name="Alvarado L."/>
            <person name="Chapman S.B."/>
            <person name="Gainer-Dewar J."/>
            <person name="Goldberg J."/>
            <person name="Griggs A."/>
            <person name="Gujja S."/>
            <person name="Hansen M."/>
            <person name="Howarth C."/>
            <person name="Imamovic A."/>
            <person name="Ireland A."/>
            <person name="Larimer J."/>
            <person name="McCowan C."/>
            <person name="Murphy C."/>
            <person name="Pearson M."/>
            <person name="Poon T.W."/>
            <person name="Priest M."/>
            <person name="Roberts A."/>
            <person name="Saif S."/>
            <person name="Shea T."/>
            <person name="Sykes S."/>
            <person name="Wortman J."/>
            <person name="Nusbaum C."/>
            <person name="Birren B."/>
        </authorList>
    </citation>
    <scope>NUCLEOTIDE SEQUENCE [LARGE SCALE GENOMIC DNA]</scope>
    <source>
        <strain evidence="1">CJ02B3</strain>
    </source>
</reference>
<evidence type="ECO:0000313" key="1">
    <source>
        <dbReference type="EMBL" id="ETK84839.1"/>
    </source>
</evidence>
<proteinExistence type="predicted"/>
<feature type="non-terminal residue" evidence="1">
    <location>
        <position position="1"/>
    </location>
</feature>
<sequence length="66" mass="6817">APQVEDPPVSDTEGVNCEVEELSVVPELSVSVDEVLVDVISAPELPASVEMVLVAAEGCITLRPGS</sequence>
<dbReference type="EMBL" id="KI686695">
    <property type="protein sequence ID" value="ETK84839.1"/>
    <property type="molecule type" value="Genomic_DNA"/>
</dbReference>
<accession>W2GPN8</accession>
<protein>
    <submittedName>
        <fullName evidence="1">Uncharacterized protein</fullName>
    </submittedName>
</protein>
<gene>
    <name evidence="1" type="ORF">L915_10237</name>
</gene>
<dbReference type="AlphaFoldDB" id="W2GPN8"/>
<name>W2GPN8_PHYNI</name>